<dbReference type="GO" id="GO:0009295">
    <property type="term" value="C:nucleoid"/>
    <property type="evidence" value="ECO:0007669"/>
    <property type="project" value="InterPro"/>
</dbReference>
<organism evidence="1 2">
    <name type="scientific">Peptostreptococcus anaerobius</name>
    <dbReference type="NCBI Taxonomy" id="1261"/>
    <lineage>
        <taxon>Bacteria</taxon>
        <taxon>Bacillati</taxon>
        <taxon>Bacillota</taxon>
        <taxon>Clostridia</taxon>
        <taxon>Peptostreptococcales</taxon>
        <taxon>Peptostreptococcaceae</taxon>
        <taxon>Peptostreptococcus</taxon>
    </lineage>
</organism>
<sequence>MIIRKVITHVLDKNAGTPILSEVEQAITPEIDVFYQKILRKILRDDDLRLAKFSDYNNNIVRVSTDHVIYDDKAFITASQSIAACLFNVMKASPELDSCDLAVVSFTHKDVNQAAVVMLDYKSLYNHSIDVVDDCVQVKLIGNDMGIQAGSRIRNAIIVEPSGVNDEWQLRILDKQGERQEIDTAFVTNFVNAKKVLDERHLTKKFVRKSEGFIQNAYGTEPVRVEDALSVLYYNVKEGQEIDTERMADELFREYDYRQTLYKEILKEHGITRFVIDKTWVEKKLKRRKLQTNTKIKISGLAEDFEDPMKFRMVKNENGTVDLHIRNVEFIEI</sequence>
<dbReference type="AlphaFoldDB" id="A0A379CFA2"/>
<dbReference type="InterPro" id="IPR007358">
    <property type="entry name" value="Nucleoid_associated_NdpA"/>
</dbReference>
<reference evidence="1 2" key="1">
    <citation type="submission" date="2018-06" db="EMBL/GenBank/DDBJ databases">
        <authorList>
            <consortium name="Pathogen Informatics"/>
            <person name="Doyle S."/>
        </authorList>
    </citation>
    <scope>NUCLEOTIDE SEQUENCE [LARGE SCALE GENOMIC DNA]</scope>
    <source>
        <strain evidence="1 2">NCTC11460</strain>
    </source>
</reference>
<protein>
    <submittedName>
        <fullName evidence="1">37-kD nucleoid-associated bacterial protein</fullName>
    </submittedName>
</protein>
<evidence type="ECO:0000313" key="2">
    <source>
        <dbReference type="Proteomes" id="UP000255101"/>
    </source>
</evidence>
<name>A0A379CFA2_9FIRM</name>
<dbReference type="RefSeq" id="WP_002845674.1">
    <property type="nucleotide sequence ID" value="NZ_FOVA01000002.1"/>
</dbReference>
<dbReference type="EMBL" id="UGTB01000004">
    <property type="protein sequence ID" value="SUB61001.1"/>
    <property type="molecule type" value="Genomic_DNA"/>
</dbReference>
<gene>
    <name evidence="1" type="ORF">NCTC11460_00918</name>
</gene>
<accession>A0A379CFA2</accession>
<proteinExistence type="predicted"/>
<dbReference type="Pfam" id="PF04245">
    <property type="entry name" value="NA37"/>
    <property type="match status" value="1"/>
</dbReference>
<dbReference type="Proteomes" id="UP000255101">
    <property type="component" value="Unassembled WGS sequence"/>
</dbReference>
<evidence type="ECO:0000313" key="1">
    <source>
        <dbReference type="EMBL" id="SUB61001.1"/>
    </source>
</evidence>